<evidence type="ECO:0000313" key="7">
    <source>
        <dbReference type="EMBL" id="MBM3330963.1"/>
    </source>
</evidence>
<comment type="cofactor">
    <cofactor evidence="1 6">
        <name>pyridoxal 5'-phosphate</name>
        <dbReference type="ChEBI" id="CHEBI:597326"/>
    </cofactor>
</comment>
<dbReference type="GO" id="GO:0071269">
    <property type="term" value="P:L-homocysteine biosynthetic process"/>
    <property type="evidence" value="ECO:0007669"/>
    <property type="project" value="TreeGrafter"/>
</dbReference>
<dbReference type="GO" id="GO:0030170">
    <property type="term" value="F:pyridoxal phosphate binding"/>
    <property type="evidence" value="ECO:0007669"/>
    <property type="project" value="InterPro"/>
</dbReference>
<dbReference type="GO" id="GO:0005737">
    <property type="term" value="C:cytoplasm"/>
    <property type="evidence" value="ECO:0007669"/>
    <property type="project" value="TreeGrafter"/>
</dbReference>
<evidence type="ECO:0000256" key="1">
    <source>
        <dbReference type="ARBA" id="ARBA00001933"/>
    </source>
</evidence>
<dbReference type="Proteomes" id="UP000779900">
    <property type="component" value="Unassembled WGS sequence"/>
</dbReference>
<comment type="caution">
    <text evidence="7">The sequence shown here is derived from an EMBL/GenBank/DDBJ whole genome shotgun (WGS) entry which is preliminary data.</text>
</comment>
<dbReference type="Gene3D" id="3.40.640.10">
    <property type="entry name" value="Type I PLP-dependent aspartate aminotransferase-like (Major domain)"/>
    <property type="match status" value="1"/>
</dbReference>
<keyword evidence="3" id="KW-0808">Transferase</keyword>
<dbReference type="Pfam" id="PF01053">
    <property type="entry name" value="Cys_Met_Meta_PP"/>
    <property type="match status" value="1"/>
</dbReference>
<dbReference type="InterPro" id="IPR006235">
    <property type="entry name" value="OAc-hSer/O-AcSer_sulfhydrylase"/>
</dbReference>
<accession>A0A937XCN0</accession>
<evidence type="ECO:0000313" key="8">
    <source>
        <dbReference type="Proteomes" id="UP000779900"/>
    </source>
</evidence>
<dbReference type="GO" id="GO:0004124">
    <property type="term" value="F:cysteine synthase activity"/>
    <property type="evidence" value="ECO:0007669"/>
    <property type="project" value="TreeGrafter"/>
</dbReference>
<dbReference type="InterPro" id="IPR015424">
    <property type="entry name" value="PyrdxlP-dep_Trfase"/>
</dbReference>
<keyword evidence="4 5" id="KW-0663">Pyridoxal phosphate</keyword>
<dbReference type="GO" id="GO:0003961">
    <property type="term" value="F:O-acetylhomoserine aminocarboxypropyltransferase activity"/>
    <property type="evidence" value="ECO:0007669"/>
    <property type="project" value="TreeGrafter"/>
</dbReference>
<proteinExistence type="inferred from homology"/>
<dbReference type="AlphaFoldDB" id="A0A937XCN0"/>
<name>A0A937XCN0_UNCW3</name>
<dbReference type="InterPro" id="IPR015422">
    <property type="entry name" value="PyrdxlP-dep_Trfase_small"/>
</dbReference>
<feature type="modified residue" description="N6-(pyridoxal phosphate)lysine" evidence="5">
    <location>
        <position position="255"/>
    </location>
</feature>
<dbReference type="Gene3D" id="3.90.1150.10">
    <property type="entry name" value="Aspartate Aminotransferase, domain 1"/>
    <property type="match status" value="1"/>
</dbReference>
<evidence type="ECO:0000256" key="3">
    <source>
        <dbReference type="ARBA" id="ARBA00022679"/>
    </source>
</evidence>
<sequence length="469" mass="52124">MAHSTPPSPSEGVQKYIDRANQALEVRKQDIARAKKRRFDTIAVHGLYTATEAIEKNQGAIIEPVFASSGQAYRDSDEMEAAQAGQIPTWAYIRIHNPTLGYLEDTLALLEAYGTEVDAGCVVYSSGMAAIENLTDTLLVKQGSDPINFVAQCQIYGGTFQQFNVRKMQERGIEVRWILDPNNLDEWRSKIDRNTRFLYGELPSNPGLVFFDLKKTVDLAHEHGLPYIADSTIATPALLRPLAYGADIVVHSVTKTMSASGTGTAGAIIARKSIPSNVDNDRMKADLCTYLREYPHRDQGGCLHPYQALSSINDLRTLRTRVDVWSQSALKVARFLQKQPGVTNVNYLGLEDHPLHPLASKYLWLADSEYDDRYGKKVNRYGHLLSFRVKAGPQAARKVFDRLQLIMRVTDLGRVKSIATIPSISTHLQQGEESRKMAHIPPDLIRLSVGAEHPDDIVADLEQALSGAK</sequence>
<gene>
    <name evidence="7" type="ORF">FJY68_03820</name>
</gene>
<dbReference type="GO" id="GO:0019346">
    <property type="term" value="P:transsulfuration"/>
    <property type="evidence" value="ECO:0007669"/>
    <property type="project" value="InterPro"/>
</dbReference>
<evidence type="ECO:0000256" key="4">
    <source>
        <dbReference type="ARBA" id="ARBA00022898"/>
    </source>
</evidence>
<dbReference type="SUPFAM" id="SSF53383">
    <property type="entry name" value="PLP-dependent transferases"/>
    <property type="match status" value="1"/>
</dbReference>
<organism evidence="7 8">
    <name type="scientific">candidate division WOR-3 bacterium</name>
    <dbReference type="NCBI Taxonomy" id="2052148"/>
    <lineage>
        <taxon>Bacteria</taxon>
        <taxon>Bacteria division WOR-3</taxon>
    </lineage>
</organism>
<comment type="similarity">
    <text evidence="2 6">Belongs to the trans-sulfuration enzymes family.</text>
</comment>
<dbReference type="PANTHER" id="PTHR43797:SF2">
    <property type="entry name" value="HOMOCYSTEINE_CYSTEINE SYNTHASE"/>
    <property type="match status" value="1"/>
</dbReference>
<dbReference type="GO" id="GO:0006535">
    <property type="term" value="P:cysteine biosynthetic process from serine"/>
    <property type="evidence" value="ECO:0007669"/>
    <property type="project" value="TreeGrafter"/>
</dbReference>
<dbReference type="InterPro" id="IPR000277">
    <property type="entry name" value="Cys/Met-Metab_PyrdxlP-dep_enz"/>
</dbReference>
<protein>
    <submittedName>
        <fullName evidence="7">O-acetylhomoserine aminocarboxypropyltransferase/cysteine synthase</fullName>
    </submittedName>
</protein>
<dbReference type="InterPro" id="IPR015421">
    <property type="entry name" value="PyrdxlP-dep_Trfase_major"/>
</dbReference>
<dbReference type="EMBL" id="VGIR01000015">
    <property type="protein sequence ID" value="MBM3330963.1"/>
    <property type="molecule type" value="Genomic_DNA"/>
</dbReference>
<evidence type="ECO:0000256" key="2">
    <source>
        <dbReference type="ARBA" id="ARBA00009077"/>
    </source>
</evidence>
<dbReference type="PANTHER" id="PTHR43797">
    <property type="entry name" value="HOMOCYSTEINE/CYSTEINE SYNTHASE"/>
    <property type="match status" value="1"/>
</dbReference>
<evidence type="ECO:0000256" key="5">
    <source>
        <dbReference type="PIRSR" id="PIRSR001434-2"/>
    </source>
</evidence>
<dbReference type="PIRSF" id="PIRSF001434">
    <property type="entry name" value="CGS"/>
    <property type="match status" value="1"/>
</dbReference>
<evidence type="ECO:0000256" key="6">
    <source>
        <dbReference type="RuleBase" id="RU362118"/>
    </source>
</evidence>
<reference evidence="7" key="1">
    <citation type="submission" date="2019-03" db="EMBL/GenBank/DDBJ databases">
        <title>Lake Tanganyika Metagenome-Assembled Genomes (MAGs).</title>
        <authorList>
            <person name="Tran P."/>
        </authorList>
    </citation>
    <scope>NUCLEOTIDE SEQUENCE</scope>
    <source>
        <strain evidence="7">K_DeepCast_150m_m2_040</strain>
    </source>
</reference>